<dbReference type="SMART" id="SM00327">
    <property type="entry name" value="VWA"/>
    <property type="match status" value="1"/>
</dbReference>
<evidence type="ECO:0000259" key="2">
    <source>
        <dbReference type="PROSITE" id="PS50234"/>
    </source>
</evidence>
<proteinExistence type="predicted"/>
<dbReference type="InterPro" id="IPR036465">
    <property type="entry name" value="vWFA_dom_sf"/>
</dbReference>
<keyword evidence="1" id="KW-1133">Transmembrane helix</keyword>
<dbReference type="Gene3D" id="3.40.50.410">
    <property type="entry name" value="von Willebrand factor, type A domain"/>
    <property type="match status" value="1"/>
</dbReference>
<dbReference type="EMBL" id="MFJF01000018">
    <property type="protein sequence ID" value="OGG06242.1"/>
    <property type="molecule type" value="Genomic_DNA"/>
</dbReference>
<keyword evidence="1" id="KW-0472">Membrane</keyword>
<dbReference type="AlphaFoldDB" id="A0A1F5Z2A1"/>
<dbReference type="Proteomes" id="UP000177354">
    <property type="component" value="Unassembled WGS sequence"/>
</dbReference>
<reference evidence="3 4" key="1">
    <citation type="journal article" date="2016" name="Nat. Commun.">
        <title>Thousands of microbial genomes shed light on interconnected biogeochemical processes in an aquifer system.</title>
        <authorList>
            <person name="Anantharaman K."/>
            <person name="Brown C.T."/>
            <person name="Hug L.A."/>
            <person name="Sharon I."/>
            <person name="Castelle C.J."/>
            <person name="Probst A.J."/>
            <person name="Thomas B.C."/>
            <person name="Singh A."/>
            <person name="Wilkins M.J."/>
            <person name="Karaoz U."/>
            <person name="Brodie E.L."/>
            <person name="Williams K.H."/>
            <person name="Hubbard S.S."/>
            <person name="Banfield J.F."/>
        </authorList>
    </citation>
    <scope>NUCLEOTIDE SEQUENCE [LARGE SCALE GENOMIC DNA]</scope>
</reference>
<feature type="transmembrane region" description="Helical" evidence="1">
    <location>
        <begin position="7"/>
        <end position="31"/>
    </location>
</feature>
<protein>
    <recommendedName>
        <fullName evidence="2">VWFA domain-containing protein</fullName>
    </recommendedName>
</protein>
<comment type="caution">
    <text evidence="3">The sequence shown here is derived from an EMBL/GenBank/DDBJ whole genome shotgun (WGS) entry which is preliminary data.</text>
</comment>
<gene>
    <name evidence="3" type="ORF">A2777_06590</name>
</gene>
<organism evidence="3 4">
    <name type="scientific">Candidatus Gottesmanbacteria bacterium RIFCSPHIGHO2_01_FULL_40_15</name>
    <dbReference type="NCBI Taxonomy" id="1798376"/>
    <lineage>
        <taxon>Bacteria</taxon>
        <taxon>Candidatus Gottesmaniibacteriota</taxon>
    </lineage>
</organism>
<feature type="domain" description="VWFA" evidence="2">
    <location>
        <begin position="74"/>
        <end position="290"/>
    </location>
</feature>
<dbReference type="SUPFAM" id="SSF53300">
    <property type="entry name" value="vWA-like"/>
    <property type="match status" value="1"/>
</dbReference>
<sequence>MKNLKKFVFHVNELSLISLIMVLSALIYTVYVMNSDTDISPQKSQAAGPVCYSAFTAVAAPSPTPPSCAAQPVDLMFVMDRSSSMNNKETVNGVTKTKLEWSKQAVKDLIDKIAQSPAAKNGKVRVGISSFGRSLTSNGSSVPSKLHIKLTNLSGGLSTVQSALTSVKYEGSGTCIVCGERIGTTQFKNNPGPSGVKNVVILTSDGRGNKIIDGIDVSRTVAKDAAIKEAQVFKSVPISATVFVAAYAGNSDSLCHRPTVLGIASSPGTCRVVPNAAGWDDVLNYFNQQICPGYLQLNSFGAAVQGQPCATSNLCTN</sequence>
<dbReference type="PROSITE" id="PS50234">
    <property type="entry name" value="VWFA"/>
    <property type="match status" value="1"/>
</dbReference>
<evidence type="ECO:0000256" key="1">
    <source>
        <dbReference type="SAM" id="Phobius"/>
    </source>
</evidence>
<evidence type="ECO:0000313" key="4">
    <source>
        <dbReference type="Proteomes" id="UP000177354"/>
    </source>
</evidence>
<dbReference type="Pfam" id="PF13519">
    <property type="entry name" value="VWA_2"/>
    <property type="match status" value="1"/>
</dbReference>
<keyword evidence="1" id="KW-0812">Transmembrane</keyword>
<dbReference type="InterPro" id="IPR002035">
    <property type="entry name" value="VWF_A"/>
</dbReference>
<accession>A0A1F5Z2A1</accession>
<dbReference type="CDD" id="cd00198">
    <property type="entry name" value="vWFA"/>
    <property type="match status" value="1"/>
</dbReference>
<name>A0A1F5Z2A1_9BACT</name>
<evidence type="ECO:0000313" key="3">
    <source>
        <dbReference type="EMBL" id="OGG06242.1"/>
    </source>
</evidence>